<dbReference type="InterPro" id="IPR036388">
    <property type="entry name" value="WH-like_DNA-bd_sf"/>
</dbReference>
<evidence type="ECO:0000313" key="8">
    <source>
        <dbReference type="Proteomes" id="UP000818323"/>
    </source>
</evidence>
<dbReference type="InterPro" id="IPR037402">
    <property type="entry name" value="YidZ_PBP2"/>
</dbReference>
<evidence type="ECO:0000256" key="3">
    <source>
        <dbReference type="ARBA" id="ARBA00023015"/>
    </source>
</evidence>
<gene>
    <name evidence="7" type="ORF">GR303_14620</name>
</gene>
<dbReference type="InterPro" id="IPR005119">
    <property type="entry name" value="LysR_subst-bd"/>
</dbReference>
<evidence type="ECO:0000256" key="5">
    <source>
        <dbReference type="ARBA" id="ARBA00023163"/>
    </source>
</evidence>
<dbReference type="InterPro" id="IPR036390">
    <property type="entry name" value="WH_DNA-bd_sf"/>
</dbReference>
<evidence type="ECO:0000256" key="4">
    <source>
        <dbReference type="ARBA" id="ARBA00023125"/>
    </source>
</evidence>
<dbReference type="Pfam" id="PF00126">
    <property type="entry name" value="HTH_1"/>
    <property type="match status" value="1"/>
</dbReference>
<dbReference type="PANTHER" id="PTHR30118:SF15">
    <property type="entry name" value="TRANSCRIPTIONAL REGULATORY PROTEIN"/>
    <property type="match status" value="1"/>
</dbReference>
<evidence type="ECO:0000256" key="2">
    <source>
        <dbReference type="ARBA" id="ARBA00022458"/>
    </source>
</evidence>
<dbReference type="PANTHER" id="PTHR30118">
    <property type="entry name" value="HTH-TYPE TRANSCRIPTIONAL REGULATOR LEUO-RELATED"/>
    <property type="match status" value="1"/>
</dbReference>
<proteinExistence type="inferred from homology"/>
<name>A0ABW9YYY7_9HYPH</name>
<dbReference type="EMBL" id="JAAAXJ010000007">
    <property type="protein sequence ID" value="NBJ25591.1"/>
    <property type="molecule type" value="Genomic_DNA"/>
</dbReference>
<feature type="domain" description="HTH lysR-type" evidence="6">
    <location>
        <begin position="6"/>
        <end position="63"/>
    </location>
</feature>
<dbReference type="RefSeq" id="WP_161722985.1">
    <property type="nucleotide sequence ID" value="NZ_JAAAXI010000006.1"/>
</dbReference>
<keyword evidence="3" id="KW-0805">Transcription regulation</keyword>
<dbReference type="Gene3D" id="1.10.10.10">
    <property type="entry name" value="Winged helix-like DNA-binding domain superfamily/Winged helix DNA-binding domain"/>
    <property type="match status" value="1"/>
</dbReference>
<keyword evidence="2" id="KW-0536">Nodulation</keyword>
<protein>
    <submittedName>
        <fullName evidence="7">LysR family transcriptional regulator</fullName>
    </submittedName>
</protein>
<dbReference type="Proteomes" id="UP000818323">
    <property type="component" value="Unassembled WGS sequence"/>
</dbReference>
<comment type="similarity">
    <text evidence="1">Belongs to the LysR transcriptional regulatory family.</text>
</comment>
<dbReference type="InterPro" id="IPR050389">
    <property type="entry name" value="LysR-type_TF"/>
</dbReference>
<dbReference type="PROSITE" id="PS50931">
    <property type="entry name" value="HTH_LYSR"/>
    <property type="match status" value="1"/>
</dbReference>
<keyword evidence="5" id="KW-0804">Transcription</keyword>
<keyword evidence="4" id="KW-0238">DNA-binding</keyword>
<reference evidence="7 8" key="1">
    <citation type="submission" date="2020-01" db="EMBL/GenBank/DDBJ databases">
        <title>Microvirga sp. nov., an arsenate reduction bacterium isolated from Tibet hotspring sediments.</title>
        <authorList>
            <person name="Yuan C.-G."/>
        </authorList>
    </citation>
    <scope>NUCLEOTIDE SEQUENCE [LARGE SCALE GENOMIC DNA]</scope>
    <source>
        <strain evidence="7 8">SYSU G3D203</strain>
    </source>
</reference>
<organism evidence="7 8">
    <name type="scientific">Microvirga arsenatis</name>
    <dbReference type="NCBI Taxonomy" id="2692265"/>
    <lineage>
        <taxon>Bacteria</taxon>
        <taxon>Pseudomonadati</taxon>
        <taxon>Pseudomonadota</taxon>
        <taxon>Alphaproteobacteria</taxon>
        <taxon>Hyphomicrobiales</taxon>
        <taxon>Methylobacteriaceae</taxon>
        <taxon>Microvirga</taxon>
    </lineage>
</organism>
<sequence>MNLRGIDLNLLVILDALLDEAHVSRAAARLRLSQPATSSALDRCRHLFNDPLLERGRGGMRLTPKARTLREPLKQALASVATILDPPQIALADIKQSVRIVMADHPAVIVTRTLFGTLSKTAPGIDLVIMPWHGAADVTERLARGDVDLAVSVLPPLGSQFHRIELLHETYVVAMRKGHPAADVFSLDAWLSYPHILVSGRGDTRGTLDEALATFGRSRRVGLVMPSFLMVPPTLESSDMIALLPRHCLPVDHGSSLAVFEPPIPVEGFPLHIAWHKRRDSDVAVQHVAELIRACLEAQ</sequence>
<accession>A0ABW9YYY7</accession>
<dbReference type="InterPro" id="IPR000847">
    <property type="entry name" value="LysR_HTH_N"/>
</dbReference>
<dbReference type="SUPFAM" id="SSF53850">
    <property type="entry name" value="Periplasmic binding protein-like II"/>
    <property type="match status" value="1"/>
</dbReference>
<dbReference type="CDD" id="cd08417">
    <property type="entry name" value="PBP2_Nitroaromatics_like"/>
    <property type="match status" value="1"/>
</dbReference>
<dbReference type="SUPFAM" id="SSF46785">
    <property type="entry name" value="Winged helix' DNA-binding domain"/>
    <property type="match status" value="1"/>
</dbReference>
<comment type="caution">
    <text evidence="7">The sequence shown here is derived from an EMBL/GenBank/DDBJ whole genome shotgun (WGS) entry which is preliminary data.</text>
</comment>
<evidence type="ECO:0000313" key="7">
    <source>
        <dbReference type="EMBL" id="NBJ25591.1"/>
    </source>
</evidence>
<dbReference type="Pfam" id="PF03466">
    <property type="entry name" value="LysR_substrate"/>
    <property type="match status" value="1"/>
</dbReference>
<keyword evidence="8" id="KW-1185">Reference proteome</keyword>
<evidence type="ECO:0000256" key="1">
    <source>
        <dbReference type="ARBA" id="ARBA00009437"/>
    </source>
</evidence>
<dbReference type="Gene3D" id="3.40.190.10">
    <property type="entry name" value="Periplasmic binding protein-like II"/>
    <property type="match status" value="2"/>
</dbReference>
<evidence type="ECO:0000259" key="6">
    <source>
        <dbReference type="PROSITE" id="PS50931"/>
    </source>
</evidence>